<dbReference type="KEGG" id="ttq:NIES37_47620"/>
<keyword evidence="1" id="KW-0175">Coiled coil</keyword>
<reference evidence="3 4" key="1">
    <citation type="submission" date="2017-06" db="EMBL/GenBank/DDBJ databases">
        <title>Genome sequencing of cyanobaciteial culture collection at National Institute for Environmental Studies (NIES).</title>
        <authorList>
            <person name="Hirose Y."/>
            <person name="Shimura Y."/>
            <person name="Fujisawa T."/>
            <person name="Nakamura Y."/>
            <person name="Kawachi M."/>
        </authorList>
    </citation>
    <scope>NUCLEOTIDE SEQUENCE [LARGE SCALE GENOMIC DNA]</scope>
    <source>
        <strain evidence="3 4">NIES-37</strain>
    </source>
</reference>
<dbReference type="Proteomes" id="UP000218785">
    <property type="component" value="Chromosome"/>
</dbReference>
<dbReference type="PANTHER" id="PTHR43143">
    <property type="entry name" value="METALLOPHOSPHOESTERASE, CALCINEURIN SUPERFAMILY"/>
    <property type="match status" value="1"/>
</dbReference>
<feature type="coiled-coil region" evidence="1">
    <location>
        <begin position="267"/>
        <end position="319"/>
    </location>
</feature>
<dbReference type="SUPFAM" id="SSF56300">
    <property type="entry name" value="Metallo-dependent phosphatases"/>
    <property type="match status" value="1"/>
</dbReference>
<dbReference type="PANTHER" id="PTHR43143:SF1">
    <property type="entry name" value="SERINE_THREONINE-PROTEIN PHOSPHATASE CPPED1"/>
    <property type="match status" value="1"/>
</dbReference>
<sequence length="523" mass="60706">MRLISEPPIPVKIQKMQERVRWLHPQIVQRGIDQTSMVVDDNHNENPEFSFMVIGDSGTKSHFGYHPQRQVAELMLAHKDDCRFVLHTGDVIYVVGSHEYYPANFIEPYREFLVGGENPEKIAYDRMVFNLPFLPVLGNHDYYDVPLMYRLLTGSTLRLRRMLRYKDFEIGWHGSNQGDAFSRAFLDYLAAVSSPEELTQHLDSHYTAKTDNGRCLRYQPGVFTRIPNRYYTYRYGGIDFFALDSNTFNEPSPLPTTQEGELYRRELQKRRQQIDQEEVQILEMSDRLNADNPEDAEQLDDLSAKLDQINEVKIDIEKQLASHSAPKIDFEQLDWLRSRLIESWNNPEVRGRIVYLHHPPYVTEATKWHQAQTLAVRHRLRWVFEQVAESLGSLVKERPLVDLILSGHAHCLEYLRTVDTGYADSHINYIISGGSGRRPRRQRAEGTELEETFTDSSGSSTRKVADSLLYVGRTGYSSQKRLPYSCVRIDVHNGTPLKFTVKPLVVERVGQYWFNSQFDPFVI</sequence>
<dbReference type="EMBL" id="AP018248">
    <property type="protein sequence ID" value="BAZ00766.1"/>
    <property type="molecule type" value="Genomic_DNA"/>
</dbReference>
<organism evidence="3 4">
    <name type="scientific">Tolypothrix tenuis PCC 7101</name>
    <dbReference type="NCBI Taxonomy" id="231146"/>
    <lineage>
        <taxon>Bacteria</taxon>
        <taxon>Bacillati</taxon>
        <taxon>Cyanobacteriota</taxon>
        <taxon>Cyanophyceae</taxon>
        <taxon>Nostocales</taxon>
        <taxon>Tolypothrichaceae</taxon>
        <taxon>Tolypothrix</taxon>
    </lineage>
</organism>
<dbReference type="RefSeq" id="WP_096579896.1">
    <property type="nucleotide sequence ID" value="NZ_CAWNJS010000001.1"/>
</dbReference>
<keyword evidence="4" id="KW-1185">Reference proteome</keyword>
<dbReference type="InterPro" id="IPR029052">
    <property type="entry name" value="Metallo-depent_PP-like"/>
</dbReference>
<name>A0A1Z4N4Y2_9CYAN</name>
<dbReference type="InterPro" id="IPR051918">
    <property type="entry name" value="STPP_CPPED1"/>
</dbReference>
<evidence type="ECO:0000256" key="2">
    <source>
        <dbReference type="SAM" id="MobiDB-lite"/>
    </source>
</evidence>
<protein>
    <submittedName>
        <fullName evidence="3">Metallophosphoesterase</fullName>
    </submittedName>
</protein>
<accession>A0A1Z4N4Y2</accession>
<dbReference type="Gene3D" id="3.60.21.10">
    <property type="match status" value="1"/>
</dbReference>
<proteinExistence type="predicted"/>
<dbReference type="AlphaFoldDB" id="A0A1Z4N4Y2"/>
<feature type="region of interest" description="Disordered" evidence="2">
    <location>
        <begin position="434"/>
        <end position="460"/>
    </location>
</feature>
<evidence type="ECO:0000256" key="1">
    <source>
        <dbReference type="SAM" id="Coils"/>
    </source>
</evidence>
<evidence type="ECO:0000313" key="4">
    <source>
        <dbReference type="Proteomes" id="UP000218785"/>
    </source>
</evidence>
<gene>
    <name evidence="3" type="ORF">NIES37_47620</name>
</gene>
<evidence type="ECO:0000313" key="3">
    <source>
        <dbReference type="EMBL" id="BAZ00766.1"/>
    </source>
</evidence>